<dbReference type="GO" id="GO:0000149">
    <property type="term" value="F:SNARE binding"/>
    <property type="evidence" value="ECO:0007669"/>
    <property type="project" value="TreeGrafter"/>
</dbReference>
<evidence type="ECO:0000256" key="4">
    <source>
        <dbReference type="SAM" id="Coils"/>
    </source>
</evidence>
<comment type="similarity">
    <text evidence="1">Belongs to the ATG14 family.</text>
</comment>
<keyword evidence="3 4" id="KW-0175">Coiled coil</keyword>
<evidence type="ECO:0000256" key="3">
    <source>
        <dbReference type="ARBA" id="ARBA00023054"/>
    </source>
</evidence>
<accession>A0A9P4PWP2</accession>
<evidence type="ECO:0000256" key="1">
    <source>
        <dbReference type="ARBA" id="ARBA00009574"/>
    </source>
</evidence>
<organism evidence="6 7">
    <name type="scientific">Polychaeton citri CBS 116435</name>
    <dbReference type="NCBI Taxonomy" id="1314669"/>
    <lineage>
        <taxon>Eukaryota</taxon>
        <taxon>Fungi</taxon>
        <taxon>Dikarya</taxon>
        <taxon>Ascomycota</taxon>
        <taxon>Pezizomycotina</taxon>
        <taxon>Dothideomycetes</taxon>
        <taxon>Dothideomycetidae</taxon>
        <taxon>Capnodiales</taxon>
        <taxon>Capnodiaceae</taxon>
        <taxon>Polychaeton</taxon>
    </lineage>
</organism>
<feature type="region of interest" description="Disordered" evidence="5">
    <location>
        <begin position="426"/>
        <end position="480"/>
    </location>
</feature>
<dbReference type="AlphaFoldDB" id="A0A9P4PWP2"/>
<dbReference type="Proteomes" id="UP000799441">
    <property type="component" value="Unassembled WGS sequence"/>
</dbReference>
<name>A0A9P4PWP2_9PEZI</name>
<dbReference type="GO" id="GO:0032991">
    <property type="term" value="C:protein-containing complex"/>
    <property type="evidence" value="ECO:0007669"/>
    <property type="project" value="UniProtKB-ARBA"/>
</dbReference>
<dbReference type="GO" id="GO:0000323">
    <property type="term" value="C:lytic vacuole"/>
    <property type="evidence" value="ECO:0007669"/>
    <property type="project" value="TreeGrafter"/>
</dbReference>
<keyword evidence="7" id="KW-1185">Reference proteome</keyword>
<gene>
    <name evidence="6" type="ORF">K431DRAFT_289503</name>
</gene>
<proteinExistence type="inferred from homology"/>
<dbReference type="InterPro" id="IPR018791">
    <property type="entry name" value="UV_resistance/autophagy_Atg14"/>
</dbReference>
<evidence type="ECO:0000256" key="2">
    <source>
        <dbReference type="ARBA" id="ARBA00013807"/>
    </source>
</evidence>
<dbReference type="OrthoDB" id="16772at2759"/>
<evidence type="ECO:0000313" key="6">
    <source>
        <dbReference type="EMBL" id="KAF2716313.1"/>
    </source>
</evidence>
<dbReference type="GO" id="GO:0035493">
    <property type="term" value="P:SNARE complex assembly"/>
    <property type="evidence" value="ECO:0007669"/>
    <property type="project" value="TreeGrafter"/>
</dbReference>
<dbReference type="Pfam" id="PF10186">
    <property type="entry name" value="ATG14"/>
    <property type="match status" value="1"/>
</dbReference>
<dbReference type="GO" id="GO:0005768">
    <property type="term" value="C:endosome"/>
    <property type="evidence" value="ECO:0007669"/>
    <property type="project" value="TreeGrafter"/>
</dbReference>
<feature type="coiled-coil region" evidence="4">
    <location>
        <begin position="80"/>
        <end position="107"/>
    </location>
</feature>
<comment type="caution">
    <text evidence="6">The sequence shown here is derived from an EMBL/GenBank/DDBJ whole genome shotgun (WGS) entry which is preliminary data.</text>
</comment>
<sequence>MSCSLCLQPYHPGRRPTCPSCVQAVLYQPRFRQAISLLDRDRQHTYTEAVVRPGNDGVLAALPEDADWDIITAGVKAHSHAETKVQLANAEDRIKAVERTLTELRHQIDSSREYIAGVQRNHQQRKRAVDTELHRASRLAQSMLDTVQHTNRRLNTKLAKTRDRIVEARIFLCREASLLRGLKLRKRKSRDGTVKHEYWISGVPIPNLQELNNYRPEIVSAAFDHICRLIVLLCFYLSVRLPAEIVLPPDGSPSVLRERDSYRGLSADMTSLSTLPSNTSLTARPRGLSLDNSLSKVYKEDRKSFDLFVEAVSLLACDVAWLGRVQGLPRLDDFDSIYAIGRNLYDLVLGRDANALRGDRVGIFSHASTASNLSSEASRDPSKGWLMHPPSELTRLYDGLGRILLGEMGGAEWDILGKNDLEDNKEEEEAVLVGGQPIQPRSSNSVSKAGHDRRSDVSNTGQQGGRGWMKVRGRSGNEFA</sequence>
<dbReference type="PANTHER" id="PTHR15157">
    <property type="entry name" value="UV RADIATION RESISTANCE-ASSOCIATED GENE PROTEIN"/>
    <property type="match status" value="1"/>
</dbReference>
<evidence type="ECO:0000313" key="7">
    <source>
        <dbReference type="Proteomes" id="UP000799441"/>
    </source>
</evidence>
<evidence type="ECO:0000256" key="5">
    <source>
        <dbReference type="SAM" id="MobiDB-lite"/>
    </source>
</evidence>
<protein>
    <recommendedName>
        <fullName evidence="2">Autophagy-related protein 14</fullName>
    </recommendedName>
</protein>
<reference evidence="6" key="1">
    <citation type="journal article" date="2020" name="Stud. Mycol.">
        <title>101 Dothideomycetes genomes: a test case for predicting lifestyles and emergence of pathogens.</title>
        <authorList>
            <person name="Haridas S."/>
            <person name="Albert R."/>
            <person name="Binder M."/>
            <person name="Bloem J."/>
            <person name="Labutti K."/>
            <person name="Salamov A."/>
            <person name="Andreopoulos B."/>
            <person name="Baker S."/>
            <person name="Barry K."/>
            <person name="Bills G."/>
            <person name="Bluhm B."/>
            <person name="Cannon C."/>
            <person name="Castanera R."/>
            <person name="Culley D."/>
            <person name="Daum C."/>
            <person name="Ezra D."/>
            <person name="Gonzalez J."/>
            <person name="Henrissat B."/>
            <person name="Kuo A."/>
            <person name="Liang C."/>
            <person name="Lipzen A."/>
            <person name="Lutzoni F."/>
            <person name="Magnuson J."/>
            <person name="Mondo S."/>
            <person name="Nolan M."/>
            <person name="Ohm R."/>
            <person name="Pangilinan J."/>
            <person name="Park H.-J."/>
            <person name="Ramirez L."/>
            <person name="Alfaro M."/>
            <person name="Sun H."/>
            <person name="Tritt A."/>
            <person name="Yoshinaga Y."/>
            <person name="Zwiers L.-H."/>
            <person name="Turgeon B."/>
            <person name="Goodwin S."/>
            <person name="Spatafora J."/>
            <person name="Crous P."/>
            <person name="Grigoriev I."/>
        </authorList>
    </citation>
    <scope>NUCLEOTIDE SEQUENCE</scope>
    <source>
        <strain evidence="6">CBS 116435</strain>
    </source>
</reference>
<dbReference type="EMBL" id="MU003881">
    <property type="protein sequence ID" value="KAF2716313.1"/>
    <property type="molecule type" value="Genomic_DNA"/>
</dbReference>
<dbReference type="PANTHER" id="PTHR15157:SF13">
    <property type="entry name" value="AUTOPHAGY-RELATED PROTEIN 14"/>
    <property type="match status" value="1"/>
</dbReference>